<evidence type="ECO:0000313" key="3">
    <source>
        <dbReference type="Proteomes" id="UP001642487"/>
    </source>
</evidence>
<gene>
    <name evidence="2" type="ORF">CITCOLO1_LOCUS16993</name>
</gene>
<feature type="region of interest" description="Disordered" evidence="1">
    <location>
        <begin position="42"/>
        <end position="96"/>
    </location>
</feature>
<feature type="compositionally biased region" description="Basic and acidic residues" evidence="1">
    <location>
        <begin position="42"/>
        <end position="58"/>
    </location>
</feature>
<name>A0ABP0YWL8_9ROSI</name>
<dbReference type="PANTHER" id="PTHR35488:SF4">
    <property type="entry name" value="DUF4005 DOMAIN-CONTAINING PROTEIN"/>
    <property type="match status" value="1"/>
</dbReference>
<sequence length="160" mass="18563">MKKSVSPEYEMDDTGFDDFDLGLNFSKFLEEAKLHAIEQDFKASTEEETGRKWLAQEKKSKKSWKNTLFSWFKSDNKTKPLPKPERNPHTPNKRRVHVSGPIYTAATTIDNRPRHRPMSGPIAGLFNPSMRTEMEIPYMCLHQFTTPNTNHNYGPIYLVT</sequence>
<dbReference type="Proteomes" id="UP001642487">
    <property type="component" value="Chromosome 6"/>
</dbReference>
<organism evidence="2 3">
    <name type="scientific">Citrullus colocynthis</name>
    <name type="common">colocynth</name>
    <dbReference type="NCBI Taxonomy" id="252529"/>
    <lineage>
        <taxon>Eukaryota</taxon>
        <taxon>Viridiplantae</taxon>
        <taxon>Streptophyta</taxon>
        <taxon>Embryophyta</taxon>
        <taxon>Tracheophyta</taxon>
        <taxon>Spermatophyta</taxon>
        <taxon>Magnoliopsida</taxon>
        <taxon>eudicotyledons</taxon>
        <taxon>Gunneridae</taxon>
        <taxon>Pentapetalae</taxon>
        <taxon>rosids</taxon>
        <taxon>fabids</taxon>
        <taxon>Cucurbitales</taxon>
        <taxon>Cucurbitaceae</taxon>
        <taxon>Benincaseae</taxon>
        <taxon>Citrullus</taxon>
    </lineage>
</organism>
<proteinExistence type="predicted"/>
<dbReference type="PANTHER" id="PTHR35488">
    <property type="entry name" value="OS05G0358900 PROTEIN-RELATED"/>
    <property type="match status" value="1"/>
</dbReference>
<protein>
    <submittedName>
        <fullName evidence="2">Uncharacterized protein</fullName>
    </submittedName>
</protein>
<reference evidence="2 3" key="1">
    <citation type="submission" date="2024-03" db="EMBL/GenBank/DDBJ databases">
        <authorList>
            <person name="Gkanogiannis A."/>
            <person name="Becerra Lopez-Lavalle L."/>
        </authorList>
    </citation>
    <scope>NUCLEOTIDE SEQUENCE [LARGE SCALE GENOMIC DNA]</scope>
</reference>
<evidence type="ECO:0000256" key="1">
    <source>
        <dbReference type="SAM" id="MobiDB-lite"/>
    </source>
</evidence>
<dbReference type="EMBL" id="OZ021740">
    <property type="protein sequence ID" value="CAK9324751.1"/>
    <property type="molecule type" value="Genomic_DNA"/>
</dbReference>
<feature type="compositionally biased region" description="Basic and acidic residues" evidence="1">
    <location>
        <begin position="74"/>
        <end position="88"/>
    </location>
</feature>
<keyword evidence="3" id="KW-1185">Reference proteome</keyword>
<evidence type="ECO:0000313" key="2">
    <source>
        <dbReference type="EMBL" id="CAK9324751.1"/>
    </source>
</evidence>
<accession>A0ABP0YWL8</accession>